<feature type="chain" id="PRO_5016467212" evidence="2">
    <location>
        <begin position="28"/>
        <end position="168"/>
    </location>
</feature>
<accession>A0A316VGZ4</accession>
<organism evidence="3 4">
    <name type="scientific">Meira miltonrushii</name>
    <dbReference type="NCBI Taxonomy" id="1280837"/>
    <lineage>
        <taxon>Eukaryota</taxon>
        <taxon>Fungi</taxon>
        <taxon>Dikarya</taxon>
        <taxon>Basidiomycota</taxon>
        <taxon>Ustilaginomycotina</taxon>
        <taxon>Exobasidiomycetes</taxon>
        <taxon>Exobasidiales</taxon>
        <taxon>Brachybasidiaceae</taxon>
        <taxon>Meira</taxon>
    </lineage>
</organism>
<evidence type="ECO:0000313" key="3">
    <source>
        <dbReference type="EMBL" id="PWN36790.1"/>
    </source>
</evidence>
<gene>
    <name evidence="3" type="ORF">FA14DRAFT_6984</name>
</gene>
<evidence type="ECO:0000313" key="4">
    <source>
        <dbReference type="Proteomes" id="UP000245771"/>
    </source>
</evidence>
<evidence type="ECO:0000256" key="1">
    <source>
        <dbReference type="SAM" id="MobiDB-lite"/>
    </source>
</evidence>
<keyword evidence="2" id="KW-0732">Signal</keyword>
<feature type="signal peptide" evidence="2">
    <location>
        <begin position="1"/>
        <end position="27"/>
    </location>
</feature>
<feature type="region of interest" description="Disordered" evidence="1">
    <location>
        <begin position="35"/>
        <end position="75"/>
    </location>
</feature>
<dbReference type="InParanoid" id="A0A316VGZ4"/>
<keyword evidence="4" id="KW-1185">Reference proteome</keyword>
<reference evidence="3 4" key="1">
    <citation type="journal article" date="2018" name="Mol. Biol. Evol.">
        <title>Broad Genomic Sampling Reveals a Smut Pathogenic Ancestry of the Fungal Clade Ustilaginomycotina.</title>
        <authorList>
            <person name="Kijpornyongpan T."/>
            <person name="Mondo S.J."/>
            <person name="Barry K."/>
            <person name="Sandor L."/>
            <person name="Lee J."/>
            <person name="Lipzen A."/>
            <person name="Pangilinan J."/>
            <person name="LaButti K."/>
            <person name="Hainaut M."/>
            <person name="Henrissat B."/>
            <person name="Grigoriev I.V."/>
            <person name="Spatafora J.W."/>
            <person name="Aime M.C."/>
        </authorList>
    </citation>
    <scope>NUCLEOTIDE SEQUENCE [LARGE SCALE GENOMIC DNA]</scope>
    <source>
        <strain evidence="3 4">MCA 3882</strain>
    </source>
</reference>
<feature type="compositionally biased region" description="Polar residues" evidence="1">
    <location>
        <begin position="60"/>
        <end position="69"/>
    </location>
</feature>
<dbReference type="GeneID" id="37024497"/>
<protein>
    <submittedName>
        <fullName evidence="3">Uncharacterized protein</fullName>
    </submittedName>
</protein>
<dbReference type="EMBL" id="KZ819602">
    <property type="protein sequence ID" value="PWN36790.1"/>
    <property type="molecule type" value="Genomic_DNA"/>
</dbReference>
<name>A0A316VGZ4_9BASI</name>
<sequence length="168" mass="18413">MSTMSYLSKHVLLLAFLAIAYVCFTNASPIVQPNDVTPTAPPPPAPAKTECSCAKKPLTDPTTATSTSPLPDKTDKTIKTDKYHIYVEPIGNGKEAIIIPAEVMHGDRHKDVGTTTSPSAALIAAKKQAILNQSKTTYPDDGDWDTDLPRDHYRPHFTRFNDRSSNYL</sequence>
<dbReference type="AlphaFoldDB" id="A0A316VGZ4"/>
<dbReference type="OrthoDB" id="10581918at2759"/>
<proteinExistence type="predicted"/>
<dbReference type="Proteomes" id="UP000245771">
    <property type="component" value="Unassembled WGS sequence"/>
</dbReference>
<dbReference type="RefSeq" id="XP_025357092.1">
    <property type="nucleotide sequence ID" value="XM_025502716.1"/>
</dbReference>
<evidence type="ECO:0000256" key="2">
    <source>
        <dbReference type="SAM" id="SignalP"/>
    </source>
</evidence>